<dbReference type="EMBL" id="PJAI02000001">
    <property type="protein sequence ID" value="TYK67462.1"/>
    <property type="molecule type" value="Genomic_DNA"/>
</dbReference>
<evidence type="ECO:0000259" key="8">
    <source>
        <dbReference type="Pfam" id="PF16355"/>
    </source>
</evidence>
<evidence type="ECO:0000259" key="7">
    <source>
        <dbReference type="Pfam" id="PF02837"/>
    </source>
</evidence>
<dbReference type="InterPro" id="IPR013783">
    <property type="entry name" value="Ig-like_fold"/>
</dbReference>
<reference evidence="10 11" key="1">
    <citation type="submission" date="2019-08" db="EMBL/GenBank/DDBJ databases">
        <title>Microbe sample from Colwellia echini.</title>
        <authorList>
            <person name="Christiansen L."/>
            <person name="Pathiraja D."/>
            <person name="Schultz-Johansen M."/>
            <person name="Choi I.-G."/>
            <person name="Stougaard P."/>
        </authorList>
    </citation>
    <scope>NUCLEOTIDE SEQUENCE [LARGE SCALE GENOMIC DNA]</scope>
    <source>
        <strain evidence="10 11">A3</strain>
    </source>
</reference>
<comment type="caution">
    <text evidence="10">The sequence shown here is derived from an EMBL/GenBank/DDBJ whole genome shotgun (WGS) entry which is preliminary data.</text>
</comment>
<dbReference type="InterPro" id="IPR036156">
    <property type="entry name" value="Beta-gal/glucu_dom_sf"/>
</dbReference>
<dbReference type="Pfam" id="PF00703">
    <property type="entry name" value="Glyco_hydro_2"/>
    <property type="match status" value="1"/>
</dbReference>
<evidence type="ECO:0000256" key="1">
    <source>
        <dbReference type="ARBA" id="ARBA00007401"/>
    </source>
</evidence>
<dbReference type="Pfam" id="PF18565">
    <property type="entry name" value="Glyco_hydro2_C5"/>
    <property type="match status" value="1"/>
</dbReference>
<dbReference type="Gene3D" id="2.60.40.10">
    <property type="entry name" value="Immunoglobulins"/>
    <property type="match status" value="3"/>
</dbReference>
<dbReference type="SUPFAM" id="SSF49303">
    <property type="entry name" value="beta-Galactosidase/glucuronidase domain"/>
    <property type="match status" value="1"/>
</dbReference>
<feature type="domain" description="DUF4982" evidence="8">
    <location>
        <begin position="681"/>
        <end position="738"/>
    </location>
</feature>
<evidence type="ECO:0000259" key="6">
    <source>
        <dbReference type="Pfam" id="PF02836"/>
    </source>
</evidence>
<keyword evidence="3" id="KW-0326">Glycosidase</keyword>
<dbReference type="InterPro" id="IPR006102">
    <property type="entry name" value="Ig-like_GH2"/>
</dbReference>
<keyword evidence="4" id="KW-0732">Signal</keyword>
<dbReference type="InterPro" id="IPR008964">
    <property type="entry name" value="Invasin/intimin_cell_adhesion"/>
</dbReference>
<feature type="signal peptide" evidence="4">
    <location>
        <begin position="1"/>
        <end position="23"/>
    </location>
</feature>
<evidence type="ECO:0000313" key="11">
    <source>
        <dbReference type="Proteomes" id="UP000815846"/>
    </source>
</evidence>
<dbReference type="InterPro" id="IPR017853">
    <property type="entry name" value="GH"/>
</dbReference>
<dbReference type="GO" id="GO:0016787">
    <property type="term" value="F:hydrolase activity"/>
    <property type="evidence" value="ECO:0007669"/>
    <property type="project" value="UniProtKB-KW"/>
</dbReference>
<evidence type="ECO:0000256" key="2">
    <source>
        <dbReference type="ARBA" id="ARBA00022801"/>
    </source>
</evidence>
<dbReference type="PRINTS" id="PR00132">
    <property type="entry name" value="GLHYDRLASE2"/>
</dbReference>
<feature type="domain" description="Glycoside hydrolase family 2 immunoglobulin-like beta-sandwich" evidence="5">
    <location>
        <begin position="205"/>
        <end position="308"/>
    </location>
</feature>
<dbReference type="SUPFAM" id="SSF49373">
    <property type="entry name" value="Invasin/intimin cell-adhesion fragments"/>
    <property type="match status" value="1"/>
</dbReference>
<feature type="chain" id="PRO_5045070700" evidence="4">
    <location>
        <begin position="24"/>
        <end position="857"/>
    </location>
</feature>
<dbReference type="InterPro" id="IPR006103">
    <property type="entry name" value="Glyco_hydro_2_cat"/>
</dbReference>
<dbReference type="InterPro" id="IPR032311">
    <property type="entry name" value="DUF4982"/>
</dbReference>
<evidence type="ECO:0000259" key="5">
    <source>
        <dbReference type="Pfam" id="PF00703"/>
    </source>
</evidence>
<dbReference type="InterPro" id="IPR051913">
    <property type="entry name" value="GH2_Domain-Containing"/>
</dbReference>
<dbReference type="Pfam" id="PF02837">
    <property type="entry name" value="Glyco_hydro_2_N"/>
    <property type="match status" value="1"/>
</dbReference>
<dbReference type="InterPro" id="IPR008979">
    <property type="entry name" value="Galactose-bd-like_sf"/>
</dbReference>
<keyword evidence="2 10" id="KW-0378">Hydrolase</keyword>
<comment type="similarity">
    <text evidence="1">Belongs to the glycosyl hydrolase 2 family.</text>
</comment>
<organism evidence="10 11">
    <name type="scientific">Colwellia echini</name>
    <dbReference type="NCBI Taxonomy" id="1982103"/>
    <lineage>
        <taxon>Bacteria</taxon>
        <taxon>Pseudomonadati</taxon>
        <taxon>Pseudomonadota</taxon>
        <taxon>Gammaproteobacteria</taxon>
        <taxon>Alteromonadales</taxon>
        <taxon>Colwelliaceae</taxon>
        <taxon>Colwellia</taxon>
    </lineage>
</organism>
<feature type="domain" description="Glycoside hydrolase family 2 catalytic" evidence="6">
    <location>
        <begin position="315"/>
        <end position="450"/>
    </location>
</feature>
<feature type="domain" description="Glycosyl hydrolases family 2 sugar binding" evidence="7">
    <location>
        <begin position="99"/>
        <end position="193"/>
    </location>
</feature>
<dbReference type="InterPro" id="IPR040605">
    <property type="entry name" value="Glyco_hydro2_dom5"/>
</dbReference>
<evidence type="ECO:0000259" key="9">
    <source>
        <dbReference type="Pfam" id="PF18565"/>
    </source>
</evidence>
<dbReference type="PANTHER" id="PTHR42732:SF1">
    <property type="entry name" value="BETA-MANNOSIDASE"/>
    <property type="match status" value="1"/>
</dbReference>
<dbReference type="SUPFAM" id="SSF49785">
    <property type="entry name" value="Galactose-binding domain-like"/>
    <property type="match status" value="1"/>
</dbReference>
<dbReference type="Gene3D" id="3.20.20.80">
    <property type="entry name" value="Glycosidases"/>
    <property type="match status" value="1"/>
</dbReference>
<dbReference type="Pfam" id="PF02836">
    <property type="entry name" value="Glyco_hydro_2_C"/>
    <property type="match status" value="1"/>
</dbReference>
<feature type="domain" description="Glycoside hydrolase family 2" evidence="9">
    <location>
        <begin position="752"/>
        <end position="850"/>
    </location>
</feature>
<name>A0ABY3N2M0_9GAMM</name>
<dbReference type="PANTHER" id="PTHR42732">
    <property type="entry name" value="BETA-GALACTOSIDASE"/>
    <property type="match status" value="1"/>
</dbReference>
<keyword evidence="11" id="KW-1185">Reference proteome</keyword>
<dbReference type="InterPro" id="IPR006104">
    <property type="entry name" value="Glyco_hydro_2_N"/>
</dbReference>
<gene>
    <name evidence="10" type="ORF">CWS31_001305</name>
</gene>
<sequence length="857" mass="97428">MKLIIKNTFGLLICLLILGQTHASKLNDNQQVADTSNAASREVDFNFDWKFSLVNDTDLPEKLPLVDDSWRDIRLPHDWSVEASFDENLEGATGYLPGGVGIYQKHFKTPHTPKDKSTFILFDGVYNNATFWLNGHLLGENPYGYSPTYFNLTDYLNTDGSDNILTVHVDHSRYVDSRWYTGSGIYRNVKLITVNKIHIPIWGTFITTPEVSDKQAKIHLSVDIDNEYKKNKSLMLVTHIIDNKGNRVASNRKKVKVKSNSENNVAQTFIVDNPLLWDTENPNLYTAVTTLESKDEIIDQYETPFGIRSIKFEAKKGFFLNGKPTLMKGVSLHHDAGLVGAAVPKGVWKRRLQLLKDAGVNAIRTAHNPYSQEFLDLCDEMGFLVQNEFFDEFDYAKDKRLNYHERHDDEISKGYVEHFQKWAKSDLTRTMLRDRNHPSVVQWSIGNEIEWTYLHYRYVTGFWEDPNDPQNSGAYWGSGPMFTPEELTQRFEDSKKGDYILAETAEKVASWVKELDTTRPTTTNMIVPQVSHVSGYADTVDISGYSYRNLTIPWAQTHFPDQLITINENPGTWDDWKYVLENPGVFSIFMWTGIDYMGERHKKWPEKSGWGDMLDLAGFKQQGWNYFKSIWVNEPHLSIGTLPLDTSGFSADELSGLAVADSKASYNWRNSNRHWNYKKQQPILVEISSNYATVELFINGRSLGYRSMSESPDRIFRWVVPFEPGTITAKAGFNGQEIIAEVETTSKAVGFSLTTDKTVLDADGYDVAHLIVQLTDKAGRPIKTDNMKVTFDIEGEIKLLGVDNGAQDNIQDFQSNSLITSKGRALAIIQATRTAGVAKITAKIKGFEDQIIYIKVK</sequence>
<dbReference type="Gene3D" id="2.60.120.260">
    <property type="entry name" value="Galactose-binding domain-like"/>
    <property type="match status" value="1"/>
</dbReference>
<evidence type="ECO:0000256" key="3">
    <source>
        <dbReference type="ARBA" id="ARBA00023295"/>
    </source>
</evidence>
<evidence type="ECO:0000256" key="4">
    <source>
        <dbReference type="SAM" id="SignalP"/>
    </source>
</evidence>
<dbReference type="SUPFAM" id="SSF51445">
    <property type="entry name" value="(Trans)glycosidases"/>
    <property type="match status" value="1"/>
</dbReference>
<evidence type="ECO:0000313" key="10">
    <source>
        <dbReference type="EMBL" id="TYK67462.1"/>
    </source>
</evidence>
<proteinExistence type="inferred from homology"/>
<dbReference type="Proteomes" id="UP000815846">
    <property type="component" value="Unassembled WGS sequence"/>
</dbReference>
<dbReference type="InterPro" id="IPR006101">
    <property type="entry name" value="Glyco_hydro_2"/>
</dbReference>
<accession>A0ABY3N2M0</accession>
<dbReference type="Pfam" id="PF16355">
    <property type="entry name" value="DUF4982"/>
    <property type="match status" value="1"/>
</dbReference>
<protein>
    <submittedName>
        <fullName evidence="10">Glycoside hydrolase family 2 protein</fullName>
    </submittedName>
</protein>